<name>A0A2G9YS33_9BACT</name>
<evidence type="ECO:0000256" key="1">
    <source>
        <dbReference type="ARBA" id="ARBA00022490"/>
    </source>
</evidence>
<keyword evidence="1 2" id="KW-0963">Cytoplasm</keyword>
<evidence type="ECO:0000256" key="2">
    <source>
        <dbReference type="HAMAP-Rule" id="MF_00973"/>
    </source>
</evidence>
<comment type="similarity">
    <text evidence="2">Belongs to the gluconeogenesis factor family.</text>
</comment>
<accession>A0A2G9YS33</accession>
<sequence>MSKRIKKVVCLGGGTGVSVVLSGLKKYPIDLTAVVTMFDSGGSSGKLRKELGILPLGDVRQCLVVLSAENNLAPLFYYRFGKGGLRGHNLGNLLIAAAIEATGSLDRAVDKIAKILNLKGRVIPVTLERADIVAILKNNKKIKEEEKIINCPYLSRVGVKKLFLEPKVKANPKAISAIKKADLIVIAPGKFYTSILPIFLVKGILEAIRKSPAKKIFISNLMTQIGNTDGFSVEDFLIILEKYLGKSVIDYVIFNTGKLSTDQVKEVRRVFPKADFIDYDKSLLTKTNFIGADVIDRQIQKLNPADILVKGANKRTMILHHPGKLAKIILSLCRR</sequence>
<gene>
    <name evidence="3" type="ORF">COX38_02860</name>
</gene>
<dbReference type="AlphaFoldDB" id="A0A2G9YS33"/>
<comment type="caution">
    <text evidence="3">The sequence shown here is derived from an EMBL/GenBank/DDBJ whole genome shotgun (WGS) entry which is preliminary data.</text>
</comment>
<protein>
    <recommendedName>
        <fullName evidence="2">Putative gluconeogenesis factor</fullName>
    </recommendedName>
</protein>
<dbReference type="SUPFAM" id="SSF142338">
    <property type="entry name" value="CofD-like"/>
    <property type="match status" value="1"/>
</dbReference>
<dbReference type="HAMAP" id="MF_00973">
    <property type="entry name" value="Gluconeogen_factor"/>
    <property type="match status" value="1"/>
</dbReference>
<dbReference type="InterPro" id="IPR010119">
    <property type="entry name" value="Gluconeogen_factor"/>
</dbReference>
<organism evidence="3 4">
    <name type="scientific">Candidatus Nealsonbacteria bacterium CG23_combo_of_CG06-09_8_20_14_all_39_25</name>
    <dbReference type="NCBI Taxonomy" id="1974723"/>
    <lineage>
        <taxon>Bacteria</taxon>
        <taxon>Candidatus Nealsoniibacteriota</taxon>
    </lineage>
</organism>
<dbReference type="Pfam" id="PF01933">
    <property type="entry name" value="CofD"/>
    <property type="match status" value="1"/>
</dbReference>
<dbReference type="InterPro" id="IPR002882">
    <property type="entry name" value="CofD"/>
</dbReference>
<dbReference type="NCBIfam" id="TIGR01826">
    <property type="entry name" value="CofD_related"/>
    <property type="match status" value="1"/>
</dbReference>
<evidence type="ECO:0000313" key="3">
    <source>
        <dbReference type="EMBL" id="PIP22039.1"/>
    </source>
</evidence>
<dbReference type="Proteomes" id="UP000229054">
    <property type="component" value="Unassembled WGS sequence"/>
</dbReference>
<comment type="subcellular location">
    <subcellularLocation>
        <location evidence="2">Cytoplasm</location>
    </subcellularLocation>
</comment>
<dbReference type="EMBL" id="PCRN01000096">
    <property type="protein sequence ID" value="PIP22039.1"/>
    <property type="molecule type" value="Genomic_DNA"/>
</dbReference>
<dbReference type="GO" id="GO:0008360">
    <property type="term" value="P:regulation of cell shape"/>
    <property type="evidence" value="ECO:0007669"/>
    <property type="project" value="UniProtKB-UniRule"/>
</dbReference>
<dbReference type="CDD" id="cd07187">
    <property type="entry name" value="YvcK_like"/>
    <property type="match status" value="1"/>
</dbReference>
<dbReference type="PANTHER" id="PTHR30135:SF3">
    <property type="entry name" value="GLUCONEOGENESIS FACTOR-RELATED"/>
    <property type="match status" value="1"/>
</dbReference>
<reference evidence="3 4" key="1">
    <citation type="submission" date="2017-09" db="EMBL/GenBank/DDBJ databases">
        <title>Depth-based differentiation of microbial function through sediment-hosted aquifers and enrichment of novel symbionts in the deep terrestrial subsurface.</title>
        <authorList>
            <person name="Probst A.J."/>
            <person name="Ladd B."/>
            <person name="Jarett J.K."/>
            <person name="Geller-Mcgrath D.E."/>
            <person name="Sieber C.M."/>
            <person name="Emerson J.B."/>
            <person name="Anantharaman K."/>
            <person name="Thomas B.C."/>
            <person name="Malmstrom R."/>
            <person name="Stieglmeier M."/>
            <person name="Klingl A."/>
            <person name="Woyke T."/>
            <person name="Ryan C.M."/>
            <person name="Banfield J.F."/>
        </authorList>
    </citation>
    <scope>NUCLEOTIDE SEQUENCE [LARGE SCALE GENOMIC DNA]</scope>
    <source>
        <strain evidence="3">CG23_combo_of_CG06-09_8_20_14_all_39_25</strain>
    </source>
</reference>
<dbReference type="InterPro" id="IPR038136">
    <property type="entry name" value="CofD-like_dom_sf"/>
</dbReference>
<dbReference type="GO" id="GO:0005737">
    <property type="term" value="C:cytoplasm"/>
    <property type="evidence" value="ECO:0007669"/>
    <property type="project" value="UniProtKB-SubCell"/>
</dbReference>
<evidence type="ECO:0000313" key="4">
    <source>
        <dbReference type="Proteomes" id="UP000229054"/>
    </source>
</evidence>
<dbReference type="Gene3D" id="3.40.50.10680">
    <property type="entry name" value="CofD-like domains"/>
    <property type="match status" value="1"/>
</dbReference>
<dbReference type="GO" id="GO:0043743">
    <property type="term" value="F:LPPG:FO 2-phospho-L-lactate transferase activity"/>
    <property type="evidence" value="ECO:0007669"/>
    <property type="project" value="InterPro"/>
</dbReference>
<comment type="function">
    <text evidence="2">Required for morphogenesis under gluconeogenic growth conditions.</text>
</comment>
<dbReference type="PANTHER" id="PTHR30135">
    <property type="entry name" value="UNCHARACTERIZED PROTEIN YVCK-RELATED"/>
    <property type="match status" value="1"/>
</dbReference>
<proteinExistence type="inferred from homology"/>